<dbReference type="EMBL" id="BMAW01004455">
    <property type="protein sequence ID" value="GFS89075.1"/>
    <property type="molecule type" value="Genomic_DNA"/>
</dbReference>
<gene>
    <name evidence="2" type="ORF">NPIL_473701</name>
</gene>
<keyword evidence="3" id="KW-1185">Reference proteome</keyword>
<sequence length="131" mass="14709">MLLYGFVHAYSANVKKYLGIQGARSKNSNHQALDSSTYTSILWDPYLHQKVFVTASPVLIGSPNVSFDLLKPTYVPKELVDIPAVVHRKEKVSSQPNEVLDTGEEKSIGSSSRQETTTRSSRRVKFNFKYS</sequence>
<comment type="caution">
    <text evidence="2">The sequence shown here is derived from an EMBL/GenBank/DDBJ whole genome shotgun (WGS) entry which is preliminary data.</text>
</comment>
<evidence type="ECO:0000313" key="2">
    <source>
        <dbReference type="EMBL" id="GFS89075.1"/>
    </source>
</evidence>
<feature type="compositionally biased region" description="Basic residues" evidence="1">
    <location>
        <begin position="120"/>
        <end position="131"/>
    </location>
</feature>
<evidence type="ECO:0000256" key="1">
    <source>
        <dbReference type="SAM" id="MobiDB-lite"/>
    </source>
</evidence>
<dbReference type="AlphaFoldDB" id="A0A8X6T963"/>
<accession>A0A8X6T963</accession>
<reference evidence="2" key="1">
    <citation type="submission" date="2020-08" db="EMBL/GenBank/DDBJ databases">
        <title>Multicomponent nature underlies the extraordinary mechanical properties of spider dragline silk.</title>
        <authorList>
            <person name="Kono N."/>
            <person name="Nakamura H."/>
            <person name="Mori M."/>
            <person name="Yoshida Y."/>
            <person name="Ohtoshi R."/>
            <person name="Malay A.D."/>
            <person name="Moran D.A.P."/>
            <person name="Tomita M."/>
            <person name="Numata K."/>
            <person name="Arakawa K."/>
        </authorList>
    </citation>
    <scope>NUCLEOTIDE SEQUENCE</scope>
</reference>
<feature type="region of interest" description="Disordered" evidence="1">
    <location>
        <begin position="90"/>
        <end position="131"/>
    </location>
</feature>
<name>A0A8X6T963_NEPPI</name>
<organism evidence="2 3">
    <name type="scientific">Nephila pilipes</name>
    <name type="common">Giant wood spider</name>
    <name type="synonym">Nephila maculata</name>
    <dbReference type="NCBI Taxonomy" id="299642"/>
    <lineage>
        <taxon>Eukaryota</taxon>
        <taxon>Metazoa</taxon>
        <taxon>Ecdysozoa</taxon>
        <taxon>Arthropoda</taxon>
        <taxon>Chelicerata</taxon>
        <taxon>Arachnida</taxon>
        <taxon>Araneae</taxon>
        <taxon>Araneomorphae</taxon>
        <taxon>Entelegynae</taxon>
        <taxon>Araneoidea</taxon>
        <taxon>Nephilidae</taxon>
        <taxon>Nephila</taxon>
    </lineage>
</organism>
<protein>
    <submittedName>
        <fullName evidence="2">Uncharacterized protein</fullName>
    </submittedName>
</protein>
<feature type="compositionally biased region" description="Low complexity" evidence="1">
    <location>
        <begin position="110"/>
        <end position="119"/>
    </location>
</feature>
<proteinExistence type="predicted"/>
<dbReference type="Proteomes" id="UP000887013">
    <property type="component" value="Unassembled WGS sequence"/>
</dbReference>
<evidence type="ECO:0000313" key="3">
    <source>
        <dbReference type="Proteomes" id="UP000887013"/>
    </source>
</evidence>